<protein>
    <recommendedName>
        <fullName evidence="5">Probable RNA 2'-phosphotransferase</fullName>
        <ecNumber evidence="5">2.7.1.-</ecNumber>
    </recommendedName>
</protein>
<comment type="similarity">
    <text evidence="1 5">Belongs to the KptA/TPT1 family.</text>
</comment>
<evidence type="ECO:0000313" key="7">
    <source>
        <dbReference type="Proteomes" id="UP000199062"/>
    </source>
</evidence>
<dbReference type="AlphaFoldDB" id="A0A1I6KPZ2"/>
<name>A0A1I6KPZ2_9EURY</name>
<dbReference type="GO" id="GO:0006388">
    <property type="term" value="P:tRNA splicing, via endonucleolytic cleavage and ligation"/>
    <property type="evidence" value="ECO:0007669"/>
    <property type="project" value="UniProtKB-UniRule"/>
</dbReference>
<evidence type="ECO:0000256" key="2">
    <source>
        <dbReference type="ARBA" id="ARBA00022679"/>
    </source>
</evidence>
<dbReference type="SUPFAM" id="SSF56399">
    <property type="entry name" value="ADP-ribosylation"/>
    <property type="match status" value="1"/>
</dbReference>
<evidence type="ECO:0000256" key="4">
    <source>
        <dbReference type="ARBA" id="ARBA00025212"/>
    </source>
</evidence>
<reference evidence="6 7" key="1">
    <citation type="submission" date="2016-10" db="EMBL/GenBank/DDBJ databases">
        <authorList>
            <person name="de Groot N.N."/>
        </authorList>
    </citation>
    <scope>NUCLEOTIDE SEQUENCE [LARGE SCALE GENOMIC DNA]</scope>
    <source>
        <strain evidence="6 7">CGMCC 1.10457</strain>
    </source>
</reference>
<organism evidence="6 7">
    <name type="scientific">Halomicrobium zhouii</name>
    <dbReference type="NCBI Taxonomy" id="767519"/>
    <lineage>
        <taxon>Archaea</taxon>
        <taxon>Methanobacteriati</taxon>
        <taxon>Methanobacteriota</taxon>
        <taxon>Stenosarchaea group</taxon>
        <taxon>Halobacteria</taxon>
        <taxon>Halobacteriales</taxon>
        <taxon>Haloarculaceae</taxon>
        <taxon>Halomicrobium</taxon>
    </lineage>
</organism>
<dbReference type="Pfam" id="PF01885">
    <property type="entry name" value="PTS_2-RNA"/>
    <property type="match status" value="1"/>
</dbReference>
<evidence type="ECO:0000256" key="5">
    <source>
        <dbReference type="HAMAP-Rule" id="MF_00299"/>
    </source>
</evidence>
<dbReference type="GO" id="GO:0003950">
    <property type="term" value="F:NAD+ poly-ADP-ribosyltransferase activity"/>
    <property type="evidence" value="ECO:0007669"/>
    <property type="project" value="InterPro"/>
</dbReference>
<dbReference type="GO" id="GO:0000215">
    <property type="term" value="F:tRNA 2'-phosphotransferase activity"/>
    <property type="evidence" value="ECO:0007669"/>
    <property type="project" value="TreeGrafter"/>
</dbReference>
<dbReference type="Proteomes" id="UP000199062">
    <property type="component" value="Unassembled WGS sequence"/>
</dbReference>
<keyword evidence="2 5" id="KW-0808">Transferase</keyword>
<dbReference type="InterPro" id="IPR042080">
    <property type="entry name" value="RNA_2'-PTrans_N"/>
</dbReference>
<dbReference type="Gene3D" id="1.10.10.970">
    <property type="entry name" value="RNA 2'-phosphotransferase, Tpt1/KptA family, N-terminal domain"/>
    <property type="match status" value="1"/>
</dbReference>
<sequence>MTDPVFRCDDHGYHEDRSCPTCERSGELVLQGNPRRRLSKFVSGALRHFPDDAGVELDDAGWTTREELITAVESKYDWASAGHLDAVIATDPKGRFERDERRGETVVRAAYGHSVDVDLGGADGPVPDTLYHGTAPRNLDDILSDGLKPMGRQQVHLSGSVDDAREVGTRHADDPVLLEIDAAGMRSDGLDIVARGLSTYTTDRVPPSYLRRIDR</sequence>
<dbReference type="PANTHER" id="PTHR12684">
    <property type="entry name" value="PUTATIVE PHOSPHOTRANSFERASE"/>
    <property type="match status" value="1"/>
</dbReference>
<keyword evidence="7" id="KW-1185">Reference proteome</keyword>
<evidence type="ECO:0000256" key="3">
    <source>
        <dbReference type="ARBA" id="ARBA00023027"/>
    </source>
</evidence>
<keyword evidence="3 5" id="KW-0520">NAD</keyword>
<dbReference type="InterPro" id="IPR022928">
    <property type="entry name" value="RNA_2'-PTrans_KptA"/>
</dbReference>
<dbReference type="Gene3D" id="3.20.170.30">
    <property type="match status" value="1"/>
</dbReference>
<proteinExistence type="inferred from homology"/>
<dbReference type="EMBL" id="FOZK01000001">
    <property type="protein sequence ID" value="SFR93322.1"/>
    <property type="molecule type" value="Genomic_DNA"/>
</dbReference>
<gene>
    <name evidence="5" type="primary">kptA</name>
    <name evidence="6" type="ORF">SAMN05216559_1270</name>
</gene>
<evidence type="ECO:0000313" key="6">
    <source>
        <dbReference type="EMBL" id="SFR93322.1"/>
    </source>
</evidence>
<dbReference type="HAMAP" id="MF_00299">
    <property type="entry name" value="KptA"/>
    <property type="match status" value="1"/>
</dbReference>
<dbReference type="InterPro" id="IPR002745">
    <property type="entry name" value="Ptrans_KptA/Tpt1"/>
</dbReference>
<dbReference type="STRING" id="767519.SAMN05216559_1270"/>
<dbReference type="OrthoDB" id="24376at2157"/>
<accession>A0A1I6KPZ2</accession>
<dbReference type="RefSeq" id="WP_089814933.1">
    <property type="nucleotide sequence ID" value="NZ_FOZK01000001.1"/>
</dbReference>
<evidence type="ECO:0000256" key="1">
    <source>
        <dbReference type="ARBA" id="ARBA00009836"/>
    </source>
</evidence>
<dbReference type="EC" id="2.7.1.-" evidence="5"/>
<dbReference type="PANTHER" id="PTHR12684:SF2">
    <property type="entry name" value="TRNA 2'-PHOSPHOTRANSFERASE 1"/>
    <property type="match status" value="1"/>
</dbReference>
<dbReference type="InterPro" id="IPR042081">
    <property type="entry name" value="RNA_2'-PTrans_C"/>
</dbReference>
<comment type="function">
    <text evidence="4 5">Removes the 2'-phosphate from RNA via an intermediate in which the phosphate is ADP-ribosylated by NAD followed by a presumed transesterification to release the RNA and generate ADP-ribose 1''-2''-cyclic phosphate (APPR&gt;P). May function as an ADP-ribosylase.</text>
</comment>